<reference evidence="2" key="1">
    <citation type="submission" date="2014-08" db="EMBL/GenBank/DDBJ databases">
        <authorList>
            <person name="Moulin L."/>
        </authorList>
    </citation>
    <scope>NUCLEOTIDE SEQUENCE [LARGE SCALE GENOMIC DNA]</scope>
</reference>
<keyword evidence="2" id="KW-1185">Reference proteome</keyword>
<dbReference type="Proteomes" id="UP000045285">
    <property type="component" value="Unassembled WGS sequence"/>
</dbReference>
<sequence length="60" mass="6194">MGIWVAITSEFTLDDPKLAVLYSQNIGTAISGSSDNSNIIKGVLDKQSSDIPLEGSPGAA</sequence>
<dbReference type="AlphaFoldDB" id="A0A090DWT7"/>
<protein>
    <submittedName>
        <fullName evidence="1">Uncharacterized protein</fullName>
    </submittedName>
</protein>
<accession>A0A090DWT7</accession>
<gene>
    <name evidence="1" type="ORF">MPL3356_380009</name>
</gene>
<evidence type="ECO:0000313" key="2">
    <source>
        <dbReference type="Proteomes" id="UP000045285"/>
    </source>
</evidence>
<proteinExistence type="predicted"/>
<evidence type="ECO:0000313" key="1">
    <source>
        <dbReference type="EMBL" id="CDX21516.1"/>
    </source>
</evidence>
<organism evidence="1 2">
    <name type="scientific">Mesorhizobium plurifarium</name>
    <dbReference type="NCBI Taxonomy" id="69974"/>
    <lineage>
        <taxon>Bacteria</taxon>
        <taxon>Pseudomonadati</taxon>
        <taxon>Pseudomonadota</taxon>
        <taxon>Alphaproteobacteria</taxon>
        <taxon>Hyphomicrobiales</taxon>
        <taxon>Phyllobacteriaceae</taxon>
        <taxon>Mesorhizobium</taxon>
    </lineage>
</organism>
<name>A0A090DWT7_MESPL</name>
<dbReference type="EMBL" id="CCMZ01000032">
    <property type="protein sequence ID" value="CDX21516.1"/>
    <property type="molecule type" value="Genomic_DNA"/>
</dbReference>